<organism evidence="3 4">
    <name type="scientific">Ramlibacter algicola</name>
    <dbReference type="NCBI Taxonomy" id="2795217"/>
    <lineage>
        <taxon>Bacteria</taxon>
        <taxon>Pseudomonadati</taxon>
        <taxon>Pseudomonadota</taxon>
        <taxon>Betaproteobacteria</taxon>
        <taxon>Burkholderiales</taxon>
        <taxon>Comamonadaceae</taxon>
        <taxon>Ramlibacter</taxon>
    </lineage>
</organism>
<protein>
    <submittedName>
        <fullName evidence="3">Phasin family protein</fullName>
    </submittedName>
</protein>
<dbReference type="EMBL" id="JAEDAO010000001">
    <property type="protein sequence ID" value="MBK0391441.1"/>
    <property type="molecule type" value="Genomic_DNA"/>
</dbReference>
<evidence type="ECO:0000313" key="3">
    <source>
        <dbReference type="EMBL" id="MBK0391441.1"/>
    </source>
</evidence>
<comment type="caution">
    <text evidence="3">The sequence shown here is derived from an EMBL/GenBank/DDBJ whole genome shotgun (WGS) entry which is preliminary data.</text>
</comment>
<proteinExistence type="predicted"/>
<reference evidence="3" key="1">
    <citation type="submission" date="2020-12" db="EMBL/GenBank/DDBJ databases">
        <title>Ramlibacter sp. nov., isolated from a freshwater alga, Cryptomonas.</title>
        <authorList>
            <person name="Kim H.M."/>
            <person name="Jeon C.O."/>
        </authorList>
    </citation>
    <scope>NUCLEOTIDE SEQUENCE</scope>
    <source>
        <strain evidence="3">CrO1</strain>
    </source>
</reference>
<dbReference type="Pfam" id="PF09361">
    <property type="entry name" value="Phasin_2"/>
    <property type="match status" value="1"/>
</dbReference>
<feature type="domain" description="Phasin" evidence="2">
    <location>
        <begin position="27"/>
        <end position="117"/>
    </location>
</feature>
<dbReference type="InterPro" id="IPR018968">
    <property type="entry name" value="Phasin"/>
</dbReference>
<accession>A0A934PYI4</accession>
<evidence type="ECO:0000256" key="1">
    <source>
        <dbReference type="SAM" id="MobiDB-lite"/>
    </source>
</evidence>
<keyword evidence="4" id="KW-1185">Reference proteome</keyword>
<dbReference type="AlphaFoldDB" id="A0A934PYI4"/>
<feature type="compositionally biased region" description="Low complexity" evidence="1">
    <location>
        <begin position="1"/>
        <end position="13"/>
    </location>
</feature>
<feature type="region of interest" description="Disordered" evidence="1">
    <location>
        <begin position="1"/>
        <end position="20"/>
    </location>
</feature>
<evidence type="ECO:0000313" key="4">
    <source>
        <dbReference type="Proteomes" id="UP000617041"/>
    </source>
</evidence>
<sequence>MATSKRSTSTASTDADETQALGTTGAFAEASRQQMATAVESLGVMFRAAESLQQAQLHMAQRAALLHAQAAENIRKASSPVELVSIQSTLLLYEYQEAMRYWQELMGASAKAGAEMARRRAPREAADDGVATSPGAAMMGAAMSAAAPMADAFQQMFTAPLKAAQQAQQTH</sequence>
<name>A0A934PYI4_9BURK</name>
<dbReference type="RefSeq" id="WP_200786261.1">
    <property type="nucleotide sequence ID" value="NZ_JAEDAO010000001.1"/>
</dbReference>
<gene>
    <name evidence="3" type="ORF">I8E28_02450</name>
</gene>
<evidence type="ECO:0000259" key="2">
    <source>
        <dbReference type="Pfam" id="PF09361"/>
    </source>
</evidence>
<dbReference type="Proteomes" id="UP000617041">
    <property type="component" value="Unassembled WGS sequence"/>
</dbReference>